<dbReference type="EMBL" id="BTSY01000004">
    <property type="protein sequence ID" value="GMT23961.1"/>
    <property type="molecule type" value="Genomic_DNA"/>
</dbReference>
<proteinExistence type="predicted"/>
<feature type="non-terminal residue" evidence="2">
    <location>
        <position position="65"/>
    </location>
</feature>
<dbReference type="EMBL" id="BTSY01000096">
    <property type="protein sequence ID" value="GMT37296.1"/>
    <property type="molecule type" value="Genomic_DNA"/>
</dbReference>
<sequence length="65" mass="6995">FSNAQVASAMELVDLKEILASVLYAFLSARELEAAIYPTMGRFQKAAIRATASISALQYGPMNAL</sequence>
<name>A0AAV5VZN9_9BILA</name>
<evidence type="ECO:0000313" key="3">
    <source>
        <dbReference type="EMBL" id="GMT37296.1"/>
    </source>
</evidence>
<dbReference type="AlphaFoldDB" id="A0AAV5VZN9"/>
<evidence type="ECO:0000313" key="1">
    <source>
        <dbReference type="EMBL" id="GMT09322.1"/>
    </source>
</evidence>
<evidence type="ECO:0000313" key="4">
    <source>
        <dbReference type="Proteomes" id="UP001432322"/>
    </source>
</evidence>
<comment type="caution">
    <text evidence="2">The sequence shown here is derived from an EMBL/GenBank/DDBJ whole genome shotgun (WGS) entry which is preliminary data.</text>
</comment>
<reference evidence="2" key="1">
    <citation type="submission" date="2023-10" db="EMBL/GenBank/DDBJ databases">
        <title>Genome assembly of Pristionchus species.</title>
        <authorList>
            <person name="Yoshida K."/>
            <person name="Sommer R.J."/>
        </authorList>
    </citation>
    <scope>NUCLEOTIDE SEQUENCE</scope>
    <source>
        <strain evidence="2">RS5133</strain>
    </source>
</reference>
<keyword evidence="4" id="KW-1185">Reference proteome</keyword>
<feature type="non-terminal residue" evidence="2">
    <location>
        <position position="1"/>
    </location>
</feature>
<dbReference type="EMBL" id="BTSY01000001">
    <property type="protein sequence ID" value="GMT09322.1"/>
    <property type="molecule type" value="Genomic_DNA"/>
</dbReference>
<accession>A0AAV5VZN9</accession>
<dbReference type="Proteomes" id="UP001432322">
    <property type="component" value="Unassembled WGS sequence"/>
</dbReference>
<organism evidence="2 4">
    <name type="scientific">Pristionchus fissidentatus</name>
    <dbReference type="NCBI Taxonomy" id="1538716"/>
    <lineage>
        <taxon>Eukaryota</taxon>
        <taxon>Metazoa</taxon>
        <taxon>Ecdysozoa</taxon>
        <taxon>Nematoda</taxon>
        <taxon>Chromadorea</taxon>
        <taxon>Rhabditida</taxon>
        <taxon>Rhabditina</taxon>
        <taxon>Diplogasteromorpha</taxon>
        <taxon>Diplogasteroidea</taxon>
        <taxon>Neodiplogasteridae</taxon>
        <taxon>Pristionchus</taxon>
    </lineage>
</organism>
<gene>
    <name evidence="2" type="ORF">PFISCL1PPCAC_15258</name>
    <name evidence="3" type="ORF">PFISCL1PPCAC_28593</name>
    <name evidence="1" type="ORF">PFISCL1PPCAC_620</name>
</gene>
<evidence type="ECO:0000313" key="2">
    <source>
        <dbReference type="EMBL" id="GMT23961.1"/>
    </source>
</evidence>
<protein>
    <submittedName>
        <fullName evidence="2">Uncharacterized protein</fullName>
    </submittedName>
</protein>